<reference evidence="1" key="3">
    <citation type="submission" date="2020-02" db="EMBL/GenBank/DDBJ databases">
        <authorList>
            <person name="Sarangi A.N."/>
            <person name="Ghosh S."/>
            <person name="Mukherjee M."/>
            <person name="Tripathy S."/>
        </authorList>
    </citation>
    <scope>NUCLEOTIDE SEQUENCE</scope>
    <source>
        <strain evidence="1">BDU141951</strain>
    </source>
</reference>
<reference evidence="1" key="1">
    <citation type="submission" date="2014-11" db="EMBL/GenBank/DDBJ databases">
        <authorList>
            <person name="Malar M.C."/>
            <person name="Sen D."/>
            <person name="Tripathy S."/>
        </authorList>
    </citation>
    <scope>NUCLEOTIDE SEQUENCE</scope>
    <source>
        <strain evidence="1">BDU141951</strain>
    </source>
</reference>
<name>A0A0C1UPF0_9CYAN</name>
<dbReference type="EMBL" id="JTHE02000003">
    <property type="protein sequence ID" value="NEV67403.1"/>
    <property type="molecule type" value="Genomic_DNA"/>
</dbReference>
<dbReference type="AlphaFoldDB" id="A0A0C1UPF0"/>
<organism evidence="1">
    <name type="scientific">Lyngbya confervoides BDU141951</name>
    <dbReference type="NCBI Taxonomy" id="1574623"/>
    <lineage>
        <taxon>Bacteria</taxon>
        <taxon>Bacillati</taxon>
        <taxon>Cyanobacteriota</taxon>
        <taxon>Cyanophyceae</taxon>
        <taxon>Oscillatoriophycideae</taxon>
        <taxon>Oscillatoriales</taxon>
        <taxon>Microcoleaceae</taxon>
        <taxon>Lyngbya</taxon>
    </lineage>
</organism>
<accession>A0A0C1UPF0</accession>
<proteinExistence type="predicted"/>
<sequence>MKLFVGLLSAGLVLAGGLSFASPSYGQAVVATPRSPALDIQSTQIQYLEELDLLVFEQQLAGVVGATLPQSAGQLDGAPVLGYVFPTTLSPAAVGFGGVDGILALAVTSHPDFDDTPLWDEDNDADYANDGVIWHTHWVVLTGDNRVPGGLSVAEFAADDASVVMPPTNPGMTIYLDSPGFSVVTDQETLRVLVPAQRVDHNTDFNFDAVTAYMQVNTSDASRPTLGVYEVYSVGSGDLSLPYGVRHDAD</sequence>
<evidence type="ECO:0000313" key="1">
    <source>
        <dbReference type="EMBL" id="NEV67403.1"/>
    </source>
</evidence>
<gene>
    <name evidence="1" type="ORF">QQ91_009775</name>
</gene>
<reference evidence="1" key="2">
    <citation type="journal article" date="2015" name="Genome Announc.">
        <title>Draft Genome Sequence of Filamentous Marine Cyanobacterium Lyngbya confervoides Strain BDU141951.</title>
        <authorList>
            <person name="Chandrababunaidu M.M."/>
            <person name="Sen D."/>
            <person name="Tripathy S."/>
        </authorList>
    </citation>
    <scope>NUCLEOTIDE SEQUENCE</scope>
    <source>
        <strain evidence="1">BDU141951</strain>
    </source>
</reference>
<protein>
    <submittedName>
        <fullName evidence="1">Uncharacterized protein</fullName>
    </submittedName>
</protein>
<comment type="caution">
    <text evidence="1">The sequence shown here is derived from an EMBL/GenBank/DDBJ whole genome shotgun (WGS) entry which is preliminary data.</text>
</comment>